<dbReference type="SMART" id="SM00248">
    <property type="entry name" value="ANK"/>
    <property type="match status" value="2"/>
</dbReference>
<dbReference type="PANTHER" id="PTHR24150:SF8">
    <property type="entry name" value="ANKYRIN REPEAT AND MYND DOMAIN-CONTAINING PROTEIN 2"/>
    <property type="match status" value="1"/>
</dbReference>
<feature type="repeat" description="ANK" evidence="1">
    <location>
        <begin position="1"/>
        <end position="33"/>
    </location>
</feature>
<dbReference type="InterPro" id="IPR052452">
    <property type="entry name" value="Ankyrin-MYND_dom_contain_2"/>
</dbReference>
<feature type="repeat" description="ANK" evidence="1">
    <location>
        <begin position="35"/>
        <end position="67"/>
    </location>
</feature>
<protein>
    <submittedName>
        <fullName evidence="3">Uncharacterized protein</fullName>
    </submittedName>
</protein>
<dbReference type="InterPro" id="IPR002110">
    <property type="entry name" value="Ankyrin_rpt"/>
</dbReference>
<keyword evidence="2" id="KW-1185">Reference proteome</keyword>
<dbReference type="Proteomes" id="UP000887565">
    <property type="component" value="Unplaced"/>
</dbReference>
<sequence>HGSTPLNQAAFKGNLEICKLLIERGANVNTIEHEHGYTPLMFAALSGNADLCRFLLQNGAKPDRRNKVDRTATEMAAFTGQHHCVSAINNYVDLEQVAYYAKPHGDEKEARIHENLVPILHTLTLTYNVHPVKIILYICENIELIEYEKPVLYILEDLMERHIKCKETNEVMALKIHMILSTFRACFKFLCSIKSDTKKTEKEKLISYAKSLLSCKDENYPKMLELFVRQSIKEYPYRQSVLFKQLVQTLSKTRVRSVQKHLLPPDKIDYQSTQSEVPKLPSIVFRKMAVIFSDHKWIFGLNPFHSVGKGYYKCASMLVFYPMERNGMQSTER</sequence>
<dbReference type="Pfam" id="PF12796">
    <property type="entry name" value="Ank_2"/>
    <property type="match status" value="1"/>
</dbReference>
<dbReference type="Gene3D" id="1.25.40.20">
    <property type="entry name" value="Ankyrin repeat-containing domain"/>
    <property type="match status" value="1"/>
</dbReference>
<evidence type="ECO:0000256" key="1">
    <source>
        <dbReference type="PROSITE-ProRule" id="PRU00023"/>
    </source>
</evidence>
<dbReference type="AlphaFoldDB" id="A0A915K5J1"/>
<evidence type="ECO:0000313" key="2">
    <source>
        <dbReference type="Proteomes" id="UP000887565"/>
    </source>
</evidence>
<dbReference type="InterPro" id="IPR036770">
    <property type="entry name" value="Ankyrin_rpt-contain_sf"/>
</dbReference>
<evidence type="ECO:0000313" key="3">
    <source>
        <dbReference type="WBParaSite" id="nRc.2.0.1.t33132-RA"/>
    </source>
</evidence>
<dbReference type="PROSITE" id="PS50297">
    <property type="entry name" value="ANK_REP_REGION"/>
    <property type="match status" value="2"/>
</dbReference>
<reference evidence="3" key="1">
    <citation type="submission" date="2022-11" db="UniProtKB">
        <authorList>
            <consortium name="WormBaseParasite"/>
        </authorList>
    </citation>
    <scope>IDENTIFICATION</scope>
</reference>
<name>A0A915K5J1_ROMCU</name>
<dbReference type="PROSITE" id="PS50088">
    <property type="entry name" value="ANK_REPEAT"/>
    <property type="match status" value="2"/>
</dbReference>
<dbReference type="SUPFAM" id="SSF48403">
    <property type="entry name" value="Ankyrin repeat"/>
    <property type="match status" value="1"/>
</dbReference>
<organism evidence="2 3">
    <name type="scientific">Romanomermis culicivorax</name>
    <name type="common">Nematode worm</name>
    <dbReference type="NCBI Taxonomy" id="13658"/>
    <lineage>
        <taxon>Eukaryota</taxon>
        <taxon>Metazoa</taxon>
        <taxon>Ecdysozoa</taxon>
        <taxon>Nematoda</taxon>
        <taxon>Enoplea</taxon>
        <taxon>Dorylaimia</taxon>
        <taxon>Mermithida</taxon>
        <taxon>Mermithoidea</taxon>
        <taxon>Mermithidae</taxon>
        <taxon>Romanomermis</taxon>
    </lineage>
</organism>
<dbReference type="OMA" id="VNCLDEX"/>
<dbReference type="WBParaSite" id="nRc.2.0.1.t33132-RA">
    <property type="protein sequence ID" value="nRc.2.0.1.t33132-RA"/>
    <property type="gene ID" value="nRc.2.0.1.g33132"/>
</dbReference>
<dbReference type="PANTHER" id="PTHR24150">
    <property type="entry name" value="ANKYRIN REPEAT AND MYND DOMAIN-CONTAINING PROTEIN 2"/>
    <property type="match status" value="1"/>
</dbReference>
<accession>A0A915K5J1</accession>
<keyword evidence="1" id="KW-0040">ANK repeat</keyword>
<proteinExistence type="predicted"/>